<dbReference type="Gene3D" id="1.10.10.10">
    <property type="entry name" value="Winged helix-like DNA-binding domain superfamily/Winged helix DNA-binding domain"/>
    <property type="match status" value="1"/>
</dbReference>
<accession>A0ABU8FFR5</accession>
<dbReference type="EMBL" id="JBAWSX010000002">
    <property type="protein sequence ID" value="MEI4800555.1"/>
    <property type="molecule type" value="Genomic_DNA"/>
</dbReference>
<dbReference type="Proteomes" id="UP001372526">
    <property type="component" value="Unassembled WGS sequence"/>
</dbReference>
<dbReference type="InterPro" id="IPR036390">
    <property type="entry name" value="WH_DNA-bd_sf"/>
</dbReference>
<dbReference type="InterPro" id="IPR036388">
    <property type="entry name" value="WH-like_DNA-bd_sf"/>
</dbReference>
<evidence type="ECO:0000313" key="1">
    <source>
        <dbReference type="EMBL" id="MEI4800555.1"/>
    </source>
</evidence>
<sequence length="279" mass="31789">MDLDKKIGDLLNEGYELVSPAQKEARRKYNEAQNNRDGRHFVMQKVDNYSVIASQLTQGQKGVLLLLTTAMSMNGEGKLFKDSENRLTVSGVADMIGKKPKQTYNVLTELESYGLITKEQKGKEVFVNISEGFYSCGELQGKVSFVKIFKKRLQEVARELTLNELGFLADLLSHMHYSTHLLCSNPTEKDTSNLELWRGKDIIELLGYSKSFVSKTLKKFRELRITVEIRTVRDVILLHPNLVSRQSKQITLEEILEVVDKSHLTSKNYRVSNSQTNPI</sequence>
<gene>
    <name evidence="1" type="ORF">WAZ07_04295</name>
</gene>
<organism evidence="1 2">
    <name type="scientific">Bacillus bruguierae</name>
    <dbReference type="NCBI Taxonomy" id="3127667"/>
    <lineage>
        <taxon>Bacteria</taxon>
        <taxon>Bacillati</taxon>
        <taxon>Bacillota</taxon>
        <taxon>Bacilli</taxon>
        <taxon>Bacillales</taxon>
        <taxon>Bacillaceae</taxon>
        <taxon>Bacillus</taxon>
    </lineage>
</organism>
<proteinExistence type="predicted"/>
<dbReference type="RefSeq" id="WP_336471467.1">
    <property type="nucleotide sequence ID" value="NZ_JBAWSX010000002.1"/>
</dbReference>
<keyword evidence="2" id="KW-1185">Reference proteome</keyword>
<comment type="caution">
    <text evidence="1">The sequence shown here is derived from an EMBL/GenBank/DDBJ whole genome shotgun (WGS) entry which is preliminary data.</text>
</comment>
<name>A0ABU8FFR5_9BACI</name>
<dbReference type="SUPFAM" id="SSF46785">
    <property type="entry name" value="Winged helix' DNA-binding domain"/>
    <property type="match status" value="1"/>
</dbReference>
<protein>
    <submittedName>
        <fullName evidence="1">MarR family transcriptional regulator</fullName>
    </submittedName>
</protein>
<reference evidence="1 2" key="1">
    <citation type="submission" date="2024-01" db="EMBL/GenBank/DDBJ databases">
        <title>Seven novel Bacillus-like species.</title>
        <authorList>
            <person name="Liu G."/>
        </authorList>
    </citation>
    <scope>NUCLEOTIDE SEQUENCE [LARGE SCALE GENOMIC DNA]</scope>
    <source>
        <strain evidence="1 2">FJAT-51639</strain>
    </source>
</reference>
<evidence type="ECO:0000313" key="2">
    <source>
        <dbReference type="Proteomes" id="UP001372526"/>
    </source>
</evidence>